<dbReference type="GO" id="GO:0015937">
    <property type="term" value="P:coenzyme A biosynthetic process"/>
    <property type="evidence" value="ECO:0007669"/>
    <property type="project" value="UniProtKB-UniRule"/>
</dbReference>
<evidence type="ECO:0000256" key="13">
    <source>
        <dbReference type="ARBA" id="ARBA00032866"/>
    </source>
</evidence>
<comment type="catalytic activity">
    <reaction evidence="1 14 15">
        <text>(R)-pantothenate + ATP = (R)-4'-phosphopantothenate + ADP + H(+)</text>
        <dbReference type="Rhea" id="RHEA:16373"/>
        <dbReference type="ChEBI" id="CHEBI:10986"/>
        <dbReference type="ChEBI" id="CHEBI:15378"/>
        <dbReference type="ChEBI" id="CHEBI:29032"/>
        <dbReference type="ChEBI" id="CHEBI:30616"/>
        <dbReference type="ChEBI" id="CHEBI:456216"/>
        <dbReference type="EC" id="2.7.1.33"/>
    </reaction>
</comment>
<keyword evidence="8 14" id="KW-0808">Transferase</keyword>
<dbReference type="STRING" id="688.A6E04_12870"/>
<evidence type="ECO:0000256" key="5">
    <source>
        <dbReference type="ARBA" id="ARBA00012102"/>
    </source>
</evidence>
<dbReference type="AlphaFoldDB" id="A0A1B9NYU0"/>
<dbReference type="InterPro" id="IPR006083">
    <property type="entry name" value="PRK/URK"/>
</dbReference>
<evidence type="ECO:0000256" key="11">
    <source>
        <dbReference type="ARBA" id="ARBA00022840"/>
    </source>
</evidence>
<feature type="domain" description="Phosphoribulokinase/uridine kinase" evidence="16">
    <location>
        <begin position="82"/>
        <end position="223"/>
    </location>
</feature>
<dbReference type="Pfam" id="PF00485">
    <property type="entry name" value="PRK"/>
    <property type="match status" value="1"/>
</dbReference>
<dbReference type="SUPFAM" id="SSF52540">
    <property type="entry name" value="P-loop containing nucleoside triphosphate hydrolases"/>
    <property type="match status" value="1"/>
</dbReference>
<dbReference type="InterPro" id="IPR004566">
    <property type="entry name" value="PanK"/>
</dbReference>
<gene>
    <name evidence="14" type="primary">coaA</name>
    <name evidence="17" type="ORF">A6E04_12870</name>
</gene>
<dbReference type="HAMAP" id="MF_00215">
    <property type="entry name" value="Pantothen_kinase_1"/>
    <property type="match status" value="1"/>
</dbReference>
<comment type="caution">
    <text evidence="17">The sequence shown here is derived from an EMBL/GenBank/DDBJ whole genome shotgun (WGS) entry which is preliminary data.</text>
</comment>
<evidence type="ECO:0000256" key="7">
    <source>
        <dbReference type="ARBA" id="ARBA00022490"/>
    </source>
</evidence>
<evidence type="ECO:0000256" key="1">
    <source>
        <dbReference type="ARBA" id="ARBA00001206"/>
    </source>
</evidence>
<dbReference type="UniPathway" id="UPA00241">
    <property type="reaction ID" value="UER00352"/>
</dbReference>
<evidence type="ECO:0000256" key="15">
    <source>
        <dbReference type="RuleBase" id="RU003530"/>
    </source>
</evidence>
<keyword evidence="12 14" id="KW-0173">Coenzyme A biosynthesis</keyword>
<dbReference type="PANTHER" id="PTHR10285">
    <property type="entry name" value="URIDINE KINASE"/>
    <property type="match status" value="1"/>
</dbReference>
<dbReference type="GO" id="GO:0005524">
    <property type="term" value="F:ATP binding"/>
    <property type="evidence" value="ECO:0007669"/>
    <property type="project" value="UniProtKB-UniRule"/>
</dbReference>
<evidence type="ECO:0000256" key="8">
    <source>
        <dbReference type="ARBA" id="ARBA00022679"/>
    </source>
</evidence>
<name>A0A1B9NYU0_ALILO</name>
<evidence type="ECO:0000256" key="6">
    <source>
        <dbReference type="ARBA" id="ARBA00015080"/>
    </source>
</evidence>
<organism evidence="17 18">
    <name type="scientific">Aliivibrio logei</name>
    <name type="common">Vibrio logei</name>
    <dbReference type="NCBI Taxonomy" id="688"/>
    <lineage>
        <taxon>Bacteria</taxon>
        <taxon>Pseudomonadati</taxon>
        <taxon>Pseudomonadota</taxon>
        <taxon>Gammaproteobacteria</taxon>
        <taxon>Vibrionales</taxon>
        <taxon>Vibrionaceae</taxon>
        <taxon>Aliivibrio</taxon>
    </lineage>
</organism>
<evidence type="ECO:0000256" key="4">
    <source>
        <dbReference type="ARBA" id="ARBA00006087"/>
    </source>
</evidence>
<evidence type="ECO:0000256" key="9">
    <source>
        <dbReference type="ARBA" id="ARBA00022741"/>
    </source>
</evidence>
<comment type="subcellular location">
    <subcellularLocation>
        <location evidence="2 14 15">Cytoplasm</location>
    </subcellularLocation>
</comment>
<dbReference type="EC" id="2.7.1.33" evidence="5 14"/>
<dbReference type="EMBL" id="MAJU01000010">
    <property type="protein sequence ID" value="OCH20984.1"/>
    <property type="molecule type" value="Genomic_DNA"/>
</dbReference>
<dbReference type="GO" id="GO:0004594">
    <property type="term" value="F:pantothenate kinase activity"/>
    <property type="evidence" value="ECO:0007669"/>
    <property type="project" value="UniProtKB-UniRule"/>
</dbReference>
<evidence type="ECO:0000256" key="14">
    <source>
        <dbReference type="HAMAP-Rule" id="MF_00215"/>
    </source>
</evidence>
<keyword evidence="11 14" id="KW-0067">ATP-binding</keyword>
<dbReference type="PIRSF" id="PIRSF000545">
    <property type="entry name" value="Pantothenate_kin"/>
    <property type="match status" value="1"/>
</dbReference>
<keyword evidence="7 14" id="KW-0963">Cytoplasm</keyword>
<evidence type="ECO:0000256" key="2">
    <source>
        <dbReference type="ARBA" id="ARBA00004496"/>
    </source>
</evidence>
<comment type="similarity">
    <text evidence="4 14 15">Belongs to the prokaryotic pantothenate kinase family.</text>
</comment>
<dbReference type="NCBIfam" id="TIGR00554">
    <property type="entry name" value="panK_bact"/>
    <property type="match status" value="1"/>
</dbReference>
<feature type="binding site" evidence="14">
    <location>
        <begin position="87"/>
        <end position="94"/>
    </location>
    <ligand>
        <name>ATP</name>
        <dbReference type="ChEBI" id="CHEBI:30616"/>
    </ligand>
</feature>
<accession>A0A1B9NYU0</accession>
<keyword evidence="10 14" id="KW-0418">Kinase</keyword>
<protein>
    <recommendedName>
        <fullName evidence="6 14">Pantothenate kinase</fullName>
        <ecNumber evidence="5 14">2.7.1.33</ecNumber>
    </recommendedName>
    <alternativeName>
        <fullName evidence="13 14">Pantothenic acid kinase</fullName>
    </alternativeName>
</protein>
<dbReference type="GO" id="GO:0005737">
    <property type="term" value="C:cytoplasm"/>
    <property type="evidence" value="ECO:0007669"/>
    <property type="project" value="UniProtKB-SubCell"/>
</dbReference>
<evidence type="ECO:0000256" key="3">
    <source>
        <dbReference type="ARBA" id="ARBA00005225"/>
    </source>
</evidence>
<proteinExistence type="inferred from homology"/>
<evidence type="ECO:0000313" key="18">
    <source>
        <dbReference type="Proteomes" id="UP000093523"/>
    </source>
</evidence>
<evidence type="ECO:0000256" key="10">
    <source>
        <dbReference type="ARBA" id="ARBA00022777"/>
    </source>
</evidence>
<dbReference type="OrthoDB" id="1550976at2"/>
<comment type="pathway">
    <text evidence="3 14 15">Cofactor biosynthesis; coenzyme A biosynthesis; CoA from (R)-pantothenate: step 1/5.</text>
</comment>
<dbReference type="Proteomes" id="UP000093523">
    <property type="component" value="Unassembled WGS sequence"/>
</dbReference>
<evidence type="ECO:0000313" key="17">
    <source>
        <dbReference type="EMBL" id="OCH20984.1"/>
    </source>
</evidence>
<dbReference type="Gene3D" id="3.40.50.300">
    <property type="entry name" value="P-loop containing nucleotide triphosphate hydrolases"/>
    <property type="match status" value="1"/>
</dbReference>
<sequence length="307" mass="35128">MNPYLNFTRKSWAELRNSIPLTLTEVELMALRGINENININEVSEIYLPLIRLIQLHIESYQQKNIILDNFLLNKGFQSPFIIGIAGSVAVGKSTTARILQTLLTQLLPELSTQLVTTDGFLYPNKYLNEHNIMHKKGFPESYDIQTLVSFVSDIKSGKANVKAPVYSHLTYDVTNEKKVINKPDILIIEGLNVLQNGSDYPHDNHNTFVSDFLDFSIYVDAAPILLKQWYVERFLKLRVSTFKKDNSYFSHYTGLSIEKSIEKAEHIWNTINGLNLTENILPTKERASLILTKGEHHSIEYVSIKK</sequence>
<evidence type="ECO:0000256" key="12">
    <source>
        <dbReference type="ARBA" id="ARBA00022993"/>
    </source>
</evidence>
<dbReference type="RefSeq" id="WP_065611288.1">
    <property type="nucleotide sequence ID" value="NZ_CAWMPN010000010.1"/>
</dbReference>
<evidence type="ECO:0000259" key="16">
    <source>
        <dbReference type="Pfam" id="PF00485"/>
    </source>
</evidence>
<dbReference type="InterPro" id="IPR027417">
    <property type="entry name" value="P-loop_NTPase"/>
</dbReference>
<keyword evidence="9 14" id="KW-0547">Nucleotide-binding</keyword>
<dbReference type="CDD" id="cd02025">
    <property type="entry name" value="PanK"/>
    <property type="match status" value="1"/>
</dbReference>
<reference evidence="17 18" key="1">
    <citation type="submission" date="2016-06" db="EMBL/GenBank/DDBJ databases">
        <authorList>
            <person name="Kjaerup R.B."/>
            <person name="Dalgaard T.S."/>
            <person name="Juul-Madsen H.R."/>
        </authorList>
    </citation>
    <scope>NUCLEOTIDE SEQUENCE [LARGE SCALE GENOMIC DNA]</scope>
    <source>
        <strain evidence="17 18">1S159</strain>
    </source>
</reference>